<accession>A0A4Y2Q6C9</accession>
<gene>
    <name evidence="1" type="ORF">AVEN_243417_1</name>
</gene>
<sequence length="144" mass="16851">MWLQHCRKRQAVLWERARTLDKPVSTFRKILRNILQCYPFKITHVQELVPADLPKREAFALQFLARMKVDNAWPWKILWTDEARFHLKVLSILKIAEFGQERISFSNATIASSFSKGHCVVGFTATFIVGPFFRGDWSFGYCNL</sequence>
<reference evidence="1 2" key="1">
    <citation type="journal article" date="2019" name="Sci. Rep.">
        <title>Orb-weaving spider Araneus ventricosus genome elucidates the spidroin gene catalogue.</title>
        <authorList>
            <person name="Kono N."/>
            <person name="Nakamura H."/>
            <person name="Ohtoshi R."/>
            <person name="Moran D.A.P."/>
            <person name="Shinohara A."/>
            <person name="Yoshida Y."/>
            <person name="Fujiwara M."/>
            <person name="Mori M."/>
            <person name="Tomita M."/>
            <person name="Arakawa K."/>
        </authorList>
    </citation>
    <scope>NUCLEOTIDE SEQUENCE [LARGE SCALE GENOMIC DNA]</scope>
</reference>
<dbReference type="AlphaFoldDB" id="A0A4Y2Q6C9"/>
<evidence type="ECO:0000313" key="1">
    <source>
        <dbReference type="EMBL" id="GBN58974.1"/>
    </source>
</evidence>
<keyword evidence="2" id="KW-1185">Reference proteome</keyword>
<comment type="caution">
    <text evidence="1">The sequence shown here is derived from an EMBL/GenBank/DDBJ whole genome shotgun (WGS) entry which is preliminary data.</text>
</comment>
<name>A0A4Y2Q6C9_ARAVE</name>
<protein>
    <submittedName>
        <fullName evidence="1">Uncharacterized protein</fullName>
    </submittedName>
</protein>
<evidence type="ECO:0000313" key="2">
    <source>
        <dbReference type="Proteomes" id="UP000499080"/>
    </source>
</evidence>
<dbReference type="Proteomes" id="UP000499080">
    <property type="component" value="Unassembled WGS sequence"/>
</dbReference>
<proteinExistence type="predicted"/>
<dbReference type="EMBL" id="BGPR01219258">
    <property type="protein sequence ID" value="GBN58974.1"/>
    <property type="molecule type" value="Genomic_DNA"/>
</dbReference>
<dbReference type="OrthoDB" id="7994596at2759"/>
<organism evidence="1 2">
    <name type="scientific">Araneus ventricosus</name>
    <name type="common">Orbweaver spider</name>
    <name type="synonym">Epeira ventricosa</name>
    <dbReference type="NCBI Taxonomy" id="182803"/>
    <lineage>
        <taxon>Eukaryota</taxon>
        <taxon>Metazoa</taxon>
        <taxon>Ecdysozoa</taxon>
        <taxon>Arthropoda</taxon>
        <taxon>Chelicerata</taxon>
        <taxon>Arachnida</taxon>
        <taxon>Araneae</taxon>
        <taxon>Araneomorphae</taxon>
        <taxon>Entelegynae</taxon>
        <taxon>Araneoidea</taxon>
        <taxon>Araneidae</taxon>
        <taxon>Araneus</taxon>
    </lineage>
</organism>